<dbReference type="Pfam" id="PF02719">
    <property type="entry name" value="Polysacc_synt_2"/>
    <property type="match status" value="1"/>
</dbReference>
<organism evidence="3 4">
    <name type="scientific">Stieleria marina</name>
    <dbReference type="NCBI Taxonomy" id="1930275"/>
    <lineage>
        <taxon>Bacteria</taxon>
        <taxon>Pseudomonadati</taxon>
        <taxon>Planctomycetota</taxon>
        <taxon>Planctomycetia</taxon>
        <taxon>Pirellulales</taxon>
        <taxon>Pirellulaceae</taxon>
        <taxon>Stieleria</taxon>
    </lineage>
</organism>
<dbReference type="Proteomes" id="UP000319817">
    <property type="component" value="Chromosome"/>
</dbReference>
<dbReference type="AlphaFoldDB" id="A0A517NYQ9"/>
<dbReference type="InterPro" id="IPR036291">
    <property type="entry name" value="NAD(P)-bd_dom_sf"/>
</dbReference>
<keyword evidence="3" id="KW-0456">Lyase</keyword>
<dbReference type="SUPFAM" id="SSF51735">
    <property type="entry name" value="NAD(P)-binding Rossmann-fold domains"/>
    <property type="match status" value="1"/>
</dbReference>
<evidence type="ECO:0000259" key="2">
    <source>
        <dbReference type="Pfam" id="PF02719"/>
    </source>
</evidence>
<gene>
    <name evidence="3" type="primary">pglF_2</name>
    <name evidence="3" type="ORF">K239x_42710</name>
</gene>
<comment type="similarity">
    <text evidence="1">Belongs to the polysaccharide synthase family.</text>
</comment>
<sequence>MRQAESLLEMIGRAVPLFVEDLQKHGDALSEHIAQSRFLVVGGAGSIGGAVVRQLFANNPRALHVIDTSENNLAELVRDLRSSIGYTDGEFHAYCFDVLGPEFDAFAHNALKQSEPYDYVLNFSALKHVRSEKDPFTLMRLIDVNIFLTKKLLGFSREAGAKKFFCVSTDKAANPVNMMGASKRIMEMFLLGEKSETAVSTARFANVAFSDGSLPFAWTQRLQKRQPIAAPDDIRRYFVTGDEGAQLCLFSILQGRDREIYFPKLSPKLHLITFSAMAQRYLNRMGYEPVLCETEEEARSGVEELIHVKKWPCYFFKTDTTGEKDFEEFYTDGETVDWDRYEELGVVQNEAFADSQQLSEFEDAIQSLKRANEWTKEDLLAIFSKLLPTFAHKETGKTLDNRM</sequence>
<dbReference type="CDD" id="cd05237">
    <property type="entry name" value="UDP_invert_4-6DH_SDR_e"/>
    <property type="match status" value="1"/>
</dbReference>
<evidence type="ECO:0000256" key="1">
    <source>
        <dbReference type="ARBA" id="ARBA00007430"/>
    </source>
</evidence>
<evidence type="ECO:0000313" key="3">
    <source>
        <dbReference type="EMBL" id="QDT12262.1"/>
    </source>
</evidence>
<keyword evidence="4" id="KW-1185">Reference proteome</keyword>
<reference evidence="3 4" key="1">
    <citation type="submission" date="2019-02" db="EMBL/GenBank/DDBJ databases">
        <title>Deep-cultivation of Planctomycetes and their phenomic and genomic characterization uncovers novel biology.</title>
        <authorList>
            <person name="Wiegand S."/>
            <person name="Jogler M."/>
            <person name="Boedeker C."/>
            <person name="Pinto D."/>
            <person name="Vollmers J."/>
            <person name="Rivas-Marin E."/>
            <person name="Kohn T."/>
            <person name="Peeters S.H."/>
            <person name="Heuer A."/>
            <person name="Rast P."/>
            <person name="Oberbeckmann S."/>
            <person name="Bunk B."/>
            <person name="Jeske O."/>
            <person name="Meyerdierks A."/>
            <person name="Storesund J.E."/>
            <person name="Kallscheuer N."/>
            <person name="Luecker S."/>
            <person name="Lage O.M."/>
            <person name="Pohl T."/>
            <person name="Merkel B.J."/>
            <person name="Hornburger P."/>
            <person name="Mueller R.-W."/>
            <person name="Bruemmer F."/>
            <person name="Labrenz M."/>
            <person name="Spormann A.M."/>
            <person name="Op den Camp H."/>
            <person name="Overmann J."/>
            <person name="Amann R."/>
            <person name="Jetten M.S.M."/>
            <person name="Mascher T."/>
            <person name="Medema M.H."/>
            <person name="Devos D.P."/>
            <person name="Kaster A.-K."/>
            <person name="Ovreas L."/>
            <person name="Rohde M."/>
            <person name="Galperin M.Y."/>
            <person name="Jogler C."/>
        </authorList>
    </citation>
    <scope>NUCLEOTIDE SEQUENCE [LARGE SCALE GENOMIC DNA]</scope>
    <source>
        <strain evidence="3 4">K23_9</strain>
    </source>
</reference>
<dbReference type="EMBL" id="CP036526">
    <property type="protein sequence ID" value="QDT12262.1"/>
    <property type="molecule type" value="Genomic_DNA"/>
</dbReference>
<dbReference type="InterPro" id="IPR003869">
    <property type="entry name" value="Polysac_CapD-like"/>
</dbReference>
<feature type="domain" description="Polysaccharide biosynthesis protein CapD-like" evidence="2">
    <location>
        <begin position="39"/>
        <end position="290"/>
    </location>
</feature>
<dbReference type="PANTHER" id="PTHR43318:SF1">
    <property type="entry name" value="POLYSACCHARIDE BIOSYNTHESIS PROTEIN EPSC-RELATED"/>
    <property type="match status" value="1"/>
</dbReference>
<dbReference type="PANTHER" id="PTHR43318">
    <property type="entry name" value="UDP-N-ACETYLGLUCOSAMINE 4,6-DEHYDRATASE"/>
    <property type="match status" value="1"/>
</dbReference>
<proteinExistence type="inferred from homology"/>
<accession>A0A517NYQ9</accession>
<dbReference type="Gene3D" id="3.40.50.720">
    <property type="entry name" value="NAD(P)-binding Rossmann-like Domain"/>
    <property type="match status" value="2"/>
</dbReference>
<protein>
    <submittedName>
        <fullName evidence="3">UDP-N-acetyl-alpha-D-glucosamine C6 dehydratase</fullName>
        <ecNumber evidence="3">4.2.1.135</ecNumber>
    </submittedName>
</protein>
<name>A0A517NYQ9_9BACT</name>
<evidence type="ECO:0000313" key="4">
    <source>
        <dbReference type="Proteomes" id="UP000319817"/>
    </source>
</evidence>
<dbReference type="GO" id="GO:0016829">
    <property type="term" value="F:lyase activity"/>
    <property type="evidence" value="ECO:0007669"/>
    <property type="project" value="UniProtKB-KW"/>
</dbReference>
<dbReference type="EC" id="4.2.1.135" evidence="3"/>
<dbReference type="InterPro" id="IPR051203">
    <property type="entry name" value="Polysaccharide_Synthase-Rel"/>
</dbReference>